<evidence type="ECO:0000313" key="1">
    <source>
        <dbReference type="EMBL" id="NUU52600.1"/>
    </source>
</evidence>
<keyword evidence="2" id="KW-1185">Reference proteome</keyword>
<organism evidence="1 2">
    <name type="scientific">Paenibacillus taichungensis</name>
    <dbReference type="NCBI Taxonomy" id="484184"/>
    <lineage>
        <taxon>Bacteria</taxon>
        <taxon>Bacillati</taxon>
        <taxon>Bacillota</taxon>
        <taxon>Bacilli</taxon>
        <taxon>Bacillales</taxon>
        <taxon>Paenibacillaceae</taxon>
        <taxon>Paenibacillus</taxon>
    </lineage>
</organism>
<dbReference type="Proteomes" id="UP000577724">
    <property type="component" value="Unassembled WGS sequence"/>
</dbReference>
<dbReference type="EMBL" id="JABMCC010000060">
    <property type="protein sequence ID" value="NUU52600.1"/>
    <property type="molecule type" value="Genomic_DNA"/>
</dbReference>
<name>A0ABX2MID3_9BACL</name>
<sequence length="67" mass="7540">MSSNMVTTEKCWVWTEKAVSINSYGKSVGSPVWDRYRKEAPAHWLKDGLIEEAGQETFPAGQAAFDF</sequence>
<evidence type="ECO:0000313" key="2">
    <source>
        <dbReference type="Proteomes" id="UP000577724"/>
    </source>
</evidence>
<reference evidence="1 2" key="1">
    <citation type="submission" date="2020-05" db="EMBL/GenBank/DDBJ databases">
        <title>Genome Sequencing of Type Strains.</title>
        <authorList>
            <person name="Lemaire J.F."/>
            <person name="Inderbitzin P."/>
            <person name="Gregorio O.A."/>
            <person name="Collins S.B."/>
            <person name="Wespe N."/>
            <person name="Knight-Connoni V."/>
        </authorList>
    </citation>
    <scope>NUCLEOTIDE SEQUENCE [LARGE SCALE GENOMIC DNA]</scope>
    <source>
        <strain evidence="1 2">DSM 19942</strain>
    </source>
</reference>
<dbReference type="GeneID" id="97129164"/>
<accession>A0ABX2MID3</accession>
<gene>
    <name evidence="1" type="ORF">HP548_00495</name>
</gene>
<dbReference type="RefSeq" id="WP_175380583.1">
    <property type="nucleotide sequence ID" value="NZ_CBCRYD010000063.1"/>
</dbReference>
<comment type="caution">
    <text evidence="1">The sequence shown here is derived from an EMBL/GenBank/DDBJ whole genome shotgun (WGS) entry which is preliminary data.</text>
</comment>
<protein>
    <submittedName>
        <fullName evidence="1">Uncharacterized protein</fullName>
    </submittedName>
</protein>
<proteinExistence type="predicted"/>